<feature type="region of interest" description="Disordered" evidence="1">
    <location>
        <begin position="57"/>
        <end position="114"/>
    </location>
</feature>
<feature type="compositionally biased region" description="Low complexity" evidence="1">
    <location>
        <begin position="1"/>
        <end position="13"/>
    </location>
</feature>
<name>A0A7S3GLZ8_9EUKA</name>
<feature type="compositionally biased region" description="Basic residues" evidence="1">
    <location>
        <begin position="72"/>
        <end position="82"/>
    </location>
</feature>
<gene>
    <name evidence="2" type="ORF">PBIL07802_LOCUS33054</name>
</gene>
<accession>A0A7S3GLZ8</accession>
<evidence type="ECO:0000256" key="1">
    <source>
        <dbReference type="SAM" id="MobiDB-lite"/>
    </source>
</evidence>
<feature type="compositionally biased region" description="Low complexity" evidence="1">
    <location>
        <begin position="198"/>
        <end position="208"/>
    </location>
</feature>
<dbReference type="AlphaFoldDB" id="A0A7S3GLZ8"/>
<feature type="region of interest" description="Disordered" evidence="1">
    <location>
        <begin position="1"/>
        <end position="21"/>
    </location>
</feature>
<reference evidence="2" key="1">
    <citation type="submission" date="2021-01" db="EMBL/GenBank/DDBJ databases">
        <authorList>
            <person name="Corre E."/>
            <person name="Pelletier E."/>
            <person name="Niang G."/>
            <person name="Scheremetjew M."/>
            <person name="Finn R."/>
            <person name="Kale V."/>
            <person name="Holt S."/>
            <person name="Cochrane G."/>
            <person name="Meng A."/>
            <person name="Brown T."/>
            <person name="Cohen L."/>
        </authorList>
    </citation>
    <scope>NUCLEOTIDE SEQUENCE</scope>
    <source>
        <strain evidence="2">NIES-2562</strain>
    </source>
</reference>
<organism evidence="2">
    <name type="scientific">Palpitomonas bilix</name>
    <dbReference type="NCBI Taxonomy" id="652834"/>
    <lineage>
        <taxon>Eukaryota</taxon>
        <taxon>Eukaryota incertae sedis</taxon>
    </lineage>
</organism>
<proteinExistence type="predicted"/>
<sequence>MSADKIAAATSASADKKFDPELSDETVNYLKKQYRLNPAAITAVWNKIASSEQEALLSLGSQPDEDDEGANKKKRRRRKRKCAEKAEEEEEQQEVDLFPGMGVPKQASTPVPDTAFSPLKYTSIEFAHEEPCDDDEGFSPSFHYADELCSSPSSEASYEISEELPEMVDATPLTSSFSPSLFLTTPMTSSADAKKVESSSSGYESCSSGKRKRSPDQLFAVRAGSPTADGEEGEKKRKMMRLDEILNTAFLLKAQQMHEQTVYRSLTKGAFIEPSRVA</sequence>
<evidence type="ECO:0000313" key="2">
    <source>
        <dbReference type="EMBL" id="CAE0270699.1"/>
    </source>
</evidence>
<protein>
    <submittedName>
        <fullName evidence="2">Uncharacterized protein</fullName>
    </submittedName>
</protein>
<dbReference type="EMBL" id="HBIB01050032">
    <property type="protein sequence ID" value="CAE0270699.1"/>
    <property type="molecule type" value="Transcribed_RNA"/>
</dbReference>
<feature type="region of interest" description="Disordered" evidence="1">
    <location>
        <begin position="189"/>
        <end position="236"/>
    </location>
</feature>